<reference evidence="6" key="1">
    <citation type="submission" date="2011-06" db="EMBL/GenBank/DDBJ databases">
        <title>The Genome Sequence of Fusarium oxysporum Fo47.</title>
        <authorList>
            <consortium name="The Broad Institute Genome Sequencing Platform"/>
            <person name="Ma L.-J."/>
            <person name="Gale L.R."/>
            <person name="Schwartz D.C."/>
            <person name="Zhou S."/>
            <person name="Corby-Kistler H."/>
            <person name="Young S.K."/>
            <person name="Zeng Q."/>
            <person name="Gargeya S."/>
            <person name="Fitzgerald M."/>
            <person name="Haas B."/>
            <person name="Abouelleil A."/>
            <person name="Alvarado L."/>
            <person name="Arachchi H.M."/>
            <person name="Berlin A."/>
            <person name="Brown A."/>
            <person name="Chapman S.B."/>
            <person name="Chen Z."/>
            <person name="Dunbar C."/>
            <person name="Freedman E."/>
            <person name="Gearin G."/>
            <person name="Gellesch M."/>
            <person name="Goldberg J."/>
            <person name="Griggs A."/>
            <person name="Gujja S."/>
            <person name="Heiman D."/>
            <person name="Howarth C."/>
            <person name="Larson L."/>
            <person name="Lui A."/>
            <person name="MacDonald P.J.P."/>
            <person name="Mehta T."/>
            <person name="Montmayeur A."/>
            <person name="Murphy C."/>
            <person name="Neiman D."/>
            <person name="Pearson M."/>
            <person name="Priest M."/>
            <person name="Roberts A."/>
            <person name="Saif S."/>
            <person name="Shea T."/>
            <person name="Shenoy N."/>
            <person name="Sisk P."/>
            <person name="Stolte C."/>
            <person name="Sykes S."/>
            <person name="Wortman J."/>
            <person name="Nusbaum C."/>
            <person name="Birren B."/>
        </authorList>
    </citation>
    <scope>NUCLEOTIDE SEQUENCE [LARGE SCALE GENOMIC DNA]</scope>
    <source>
        <strain evidence="6">Fo47</strain>
    </source>
</reference>
<dbReference type="InterPro" id="IPR036188">
    <property type="entry name" value="FAD/NAD-bd_sf"/>
</dbReference>
<dbReference type="Gene3D" id="3.50.50.60">
    <property type="entry name" value="FAD/NAD(P)-binding domain"/>
    <property type="match status" value="1"/>
</dbReference>
<dbReference type="EC" id="3.5.1.4" evidence="3"/>
<comment type="similarity">
    <text evidence="2">Belongs to the amidase family.</text>
</comment>
<organism evidence="6">
    <name type="scientific">Fusarium oxysporum Fo47</name>
    <dbReference type="NCBI Taxonomy" id="660027"/>
    <lineage>
        <taxon>Eukaryota</taxon>
        <taxon>Fungi</taxon>
        <taxon>Dikarya</taxon>
        <taxon>Ascomycota</taxon>
        <taxon>Pezizomycotina</taxon>
        <taxon>Sordariomycetes</taxon>
        <taxon>Hypocreomycetidae</taxon>
        <taxon>Hypocreales</taxon>
        <taxon>Nectriaceae</taxon>
        <taxon>Fusarium</taxon>
        <taxon>Fusarium oxysporum species complex</taxon>
    </lineage>
</organism>
<accession>W9K0P0</accession>
<reference evidence="6" key="2">
    <citation type="submission" date="2012-06" db="EMBL/GenBank/DDBJ databases">
        <title>Annotation of the Genome Sequence of Fusarium oxysporum Fo47.</title>
        <authorList>
            <consortium name="The Broad Institute Genomics Platform"/>
            <person name="Ma L.-J."/>
            <person name="Corby-Kistler H."/>
            <person name="Broz K."/>
            <person name="Gale L.R."/>
            <person name="Jonkers W."/>
            <person name="O'Donnell K."/>
            <person name="Ploetz R."/>
            <person name="Steinberg C."/>
            <person name="Schwartz D.C."/>
            <person name="VanEtten H."/>
            <person name="Zhou S."/>
            <person name="Young S.K."/>
            <person name="Zeng Q."/>
            <person name="Gargeya S."/>
            <person name="Fitzgerald M."/>
            <person name="Abouelleil A."/>
            <person name="Alvarado L."/>
            <person name="Chapman S.B."/>
            <person name="Gainer-Dewar J."/>
            <person name="Goldberg J."/>
            <person name="Griggs A."/>
            <person name="Gujja S."/>
            <person name="Hansen M."/>
            <person name="Howarth C."/>
            <person name="Imamovic A."/>
            <person name="Ireland A."/>
            <person name="Larimer J."/>
            <person name="McCowan C."/>
            <person name="Murphy C."/>
            <person name="Pearson M."/>
            <person name="Poon T.W."/>
            <person name="Priest M."/>
            <person name="Roberts A."/>
            <person name="Saif S."/>
            <person name="Shea T."/>
            <person name="Sykes S."/>
            <person name="Wortman J."/>
            <person name="Nusbaum C."/>
            <person name="Birren B."/>
        </authorList>
    </citation>
    <scope>NUCLEOTIDE SEQUENCE</scope>
    <source>
        <strain evidence="6">Fo47</strain>
    </source>
</reference>
<keyword evidence="4" id="KW-0378">Hydrolase</keyword>
<proteinExistence type="inferred from homology"/>
<protein>
    <recommendedName>
        <fullName evidence="3">amidase</fullName>
        <ecNumber evidence="3">3.5.1.4</ecNumber>
    </recommendedName>
</protein>
<dbReference type="PANTHER" id="PTHR46072">
    <property type="entry name" value="AMIDASE-RELATED-RELATED"/>
    <property type="match status" value="1"/>
</dbReference>
<dbReference type="InterPro" id="IPR020556">
    <property type="entry name" value="Amidase_CS"/>
</dbReference>
<dbReference type="SUPFAM" id="SSF75304">
    <property type="entry name" value="Amidase signature (AS) enzymes"/>
    <property type="match status" value="1"/>
</dbReference>
<dbReference type="EMBL" id="JH717903">
    <property type="protein sequence ID" value="EWZ36274.1"/>
    <property type="molecule type" value="Genomic_DNA"/>
</dbReference>
<gene>
    <name evidence="6" type="ORF">FOZG_12007</name>
</gene>
<comment type="catalytic activity">
    <reaction evidence="1">
        <text>a monocarboxylic acid amide + H2O = a monocarboxylate + NH4(+)</text>
        <dbReference type="Rhea" id="RHEA:12020"/>
        <dbReference type="ChEBI" id="CHEBI:15377"/>
        <dbReference type="ChEBI" id="CHEBI:28938"/>
        <dbReference type="ChEBI" id="CHEBI:35757"/>
        <dbReference type="ChEBI" id="CHEBI:83628"/>
        <dbReference type="EC" id="3.5.1.4"/>
    </reaction>
</comment>
<evidence type="ECO:0000313" key="6">
    <source>
        <dbReference type="EMBL" id="EWZ36274.1"/>
    </source>
</evidence>
<name>W9K0P0_FUSOX</name>
<dbReference type="SUPFAM" id="SSF51905">
    <property type="entry name" value="FAD/NAD(P)-binding domain"/>
    <property type="match status" value="1"/>
</dbReference>
<dbReference type="HOGENOM" id="CLU_009600_5_0_1"/>
<evidence type="ECO:0000256" key="2">
    <source>
        <dbReference type="ARBA" id="ARBA00009199"/>
    </source>
</evidence>
<evidence type="ECO:0000259" key="5">
    <source>
        <dbReference type="Pfam" id="PF01425"/>
    </source>
</evidence>
<feature type="domain" description="Amidase" evidence="5">
    <location>
        <begin position="177"/>
        <end position="391"/>
    </location>
</feature>
<dbReference type="AlphaFoldDB" id="W9K0P0"/>
<dbReference type="PANTHER" id="PTHR46072:SF2">
    <property type="entry name" value="AMIDASE (EUROFUNG)"/>
    <property type="match status" value="1"/>
</dbReference>
<dbReference type="GO" id="GO:0004040">
    <property type="term" value="F:amidase activity"/>
    <property type="evidence" value="ECO:0007669"/>
    <property type="project" value="UniProtKB-EC"/>
</dbReference>
<dbReference type="Proteomes" id="UP000030766">
    <property type="component" value="Unassembled WGS sequence"/>
</dbReference>
<dbReference type="Gene3D" id="3.90.1300.10">
    <property type="entry name" value="Amidase signature (AS) domain"/>
    <property type="match status" value="1"/>
</dbReference>
<dbReference type="PROSITE" id="PS00571">
    <property type="entry name" value="AMIDASES"/>
    <property type="match status" value="1"/>
</dbReference>
<evidence type="ECO:0000256" key="3">
    <source>
        <dbReference type="ARBA" id="ARBA00012922"/>
    </source>
</evidence>
<dbReference type="InterPro" id="IPR023631">
    <property type="entry name" value="Amidase_dom"/>
</dbReference>
<dbReference type="Pfam" id="PF01425">
    <property type="entry name" value="Amidase"/>
    <property type="match status" value="1"/>
</dbReference>
<sequence length="399" mass="42894">MTIQSNEFNVAIVGASVAGLALVMALHRTGVPFTICEEAKDAGIGFGPNGMQALDMIEPGFRPLFEALCVGNKPADAQWVFFEGYLLEPAMTSLGMVTESPHGAIRITFASLPMPRPWTDIVAEKRAIRDEKLAKSYGADAPSDPRIPAAKDIQDLIKLLDGRQVTVEAVVLAHIANPLESTSATNCLTEVYFDEALQQARELEAFQQKLGRLMGPLHGVPVSLKDQFGLEGLDSTLGYVGRAFKAAVTDCVLVKVLKQLGAVIIAKINLPQSILLTFNSGEETDNPLWGLTTHPMNPEYTPGGSSGGEGSLLALNDSALGWGTDIGGSIRVPSHMNDLWGFKPSSGDTKWEVFLQRVAVSQDGQHQIPSVVSPMTRTLCIITLASKAVSEVECWRLDP</sequence>
<evidence type="ECO:0000256" key="1">
    <source>
        <dbReference type="ARBA" id="ARBA00001311"/>
    </source>
</evidence>
<evidence type="ECO:0000256" key="4">
    <source>
        <dbReference type="ARBA" id="ARBA00022801"/>
    </source>
</evidence>
<dbReference type="VEuPathDB" id="FungiDB:FOZG_12007"/>
<dbReference type="InterPro" id="IPR036928">
    <property type="entry name" value="AS_sf"/>
</dbReference>